<proteinExistence type="predicted"/>
<reference evidence="1 2" key="1">
    <citation type="submission" date="2021-04" db="EMBL/GenBank/DDBJ databases">
        <title>Chitinophaga sp. nov., isolated from the rhizosphere soil.</title>
        <authorList>
            <person name="He S."/>
        </authorList>
    </citation>
    <scope>NUCLEOTIDE SEQUENCE [LARGE SCALE GENOMIC DNA]</scope>
    <source>
        <strain evidence="1 2">2R12</strain>
    </source>
</reference>
<sequence>MLPEGILYYFEITDSSQNETEISIYLEEKNIVPAEHQHKKLHAKDFLPPVAVQDFPIRRKKVTLYVKRRRWEVVGTGETVTRDWEIVKKGTRMTLEFGYFLKGLLR</sequence>
<gene>
    <name evidence="1" type="ORF">KE626_34440</name>
</gene>
<keyword evidence="2" id="KW-1185">Reference proteome</keyword>
<evidence type="ECO:0000313" key="2">
    <source>
        <dbReference type="Proteomes" id="UP000676386"/>
    </source>
</evidence>
<organism evidence="1 2">
    <name type="scientific">Chitinophaga hostae</name>
    <dbReference type="NCBI Taxonomy" id="2831022"/>
    <lineage>
        <taxon>Bacteria</taxon>
        <taxon>Pseudomonadati</taxon>
        <taxon>Bacteroidota</taxon>
        <taxon>Chitinophagia</taxon>
        <taxon>Chitinophagales</taxon>
        <taxon>Chitinophagaceae</taxon>
        <taxon>Chitinophaga</taxon>
    </lineage>
</organism>
<dbReference type="EMBL" id="JAGTXB010000048">
    <property type="protein sequence ID" value="MBS0032479.1"/>
    <property type="molecule type" value="Genomic_DNA"/>
</dbReference>
<protein>
    <submittedName>
        <fullName evidence="1">Transposase</fullName>
    </submittedName>
</protein>
<comment type="caution">
    <text evidence="1">The sequence shown here is derived from an EMBL/GenBank/DDBJ whole genome shotgun (WGS) entry which is preliminary data.</text>
</comment>
<dbReference type="Proteomes" id="UP000676386">
    <property type="component" value="Unassembled WGS sequence"/>
</dbReference>
<name>A0ABS5JB89_9BACT</name>
<accession>A0ABS5JB89</accession>
<evidence type="ECO:0000313" key="1">
    <source>
        <dbReference type="EMBL" id="MBS0032479.1"/>
    </source>
</evidence>